<evidence type="ECO:0000313" key="3">
    <source>
        <dbReference type="Proteomes" id="UP000070544"/>
    </source>
</evidence>
<feature type="region of interest" description="Disordered" evidence="1">
    <location>
        <begin position="23"/>
        <end position="47"/>
    </location>
</feature>
<protein>
    <submittedName>
        <fullName evidence="2">Uncharacterized protein</fullName>
    </submittedName>
</protein>
<gene>
    <name evidence="2" type="ORF">M427DRAFT_46839</name>
</gene>
<organism evidence="2 3">
    <name type="scientific">Gonapodya prolifera (strain JEL478)</name>
    <name type="common">Monoblepharis prolifera</name>
    <dbReference type="NCBI Taxonomy" id="1344416"/>
    <lineage>
        <taxon>Eukaryota</taxon>
        <taxon>Fungi</taxon>
        <taxon>Fungi incertae sedis</taxon>
        <taxon>Chytridiomycota</taxon>
        <taxon>Chytridiomycota incertae sedis</taxon>
        <taxon>Monoblepharidomycetes</taxon>
        <taxon>Monoblepharidales</taxon>
        <taxon>Gonapodyaceae</taxon>
        <taxon>Gonapodya</taxon>
    </lineage>
</organism>
<name>A0A139A4U1_GONPJ</name>
<dbReference type="AlphaFoldDB" id="A0A139A4U1"/>
<proteinExistence type="predicted"/>
<evidence type="ECO:0000313" key="2">
    <source>
        <dbReference type="EMBL" id="KXS11827.1"/>
    </source>
</evidence>
<keyword evidence="3" id="KW-1185">Reference proteome</keyword>
<sequence>MLGPTITTQPKTLQTAKNQVRSGLHTQLSHPTRESLPDCYSRSTTPRTSTGICQTVIVIWSKTLPLFNIIQFYFAASWNSGKKPSHQVESDFFCCAHRGMSPIISSLFQYENHSKTNISQVWQCKFNPSEDGKDVLRKSRLEISAERLKLDVQSGNCGQNVVWIAGKYMMGRAPKQSEYFPGKASRFL</sequence>
<evidence type="ECO:0000256" key="1">
    <source>
        <dbReference type="SAM" id="MobiDB-lite"/>
    </source>
</evidence>
<reference evidence="2 3" key="1">
    <citation type="journal article" date="2015" name="Genome Biol. Evol.">
        <title>Phylogenomic analyses indicate that early fungi evolved digesting cell walls of algal ancestors of land plants.</title>
        <authorList>
            <person name="Chang Y."/>
            <person name="Wang S."/>
            <person name="Sekimoto S."/>
            <person name="Aerts A.L."/>
            <person name="Choi C."/>
            <person name="Clum A."/>
            <person name="LaButti K.M."/>
            <person name="Lindquist E.A."/>
            <person name="Yee Ngan C."/>
            <person name="Ohm R.A."/>
            <person name="Salamov A.A."/>
            <person name="Grigoriev I.V."/>
            <person name="Spatafora J.W."/>
            <person name="Berbee M.L."/>
        </authorList>
    </citation>
    <scope>NUCLEOTIDE SEQUENCE [LARGE SCALE GENOMIC DNA]</scope>
    <source>
        <strain evidence="2 3">JEL478</strain>
    </source>
</reference>
<dbReference type="Proteomes" id="UP000070544">
    <property type="component" value="Unassembled WGS sequence"/>
</dbReference>
<dbReference type="EMBL" id="KQ965796">
    <property type="protein sequence ID" value="KXS11827.1"/>
    <property type="molecule type" value="Genomic_DNA"/>
</dbReference>
<accession>A0A139A4U1</accession>